<gene>
    <name evidence="2" type="ORF">SAMN02745163_03358</name>
</gene>
<reference evidence="2 3" key="1">
    <citation type="submission" date="2016-11" db="EMBL/GenBank/DDBJ databases">
        <authorList>
            <person name="Jaros S."/>
            <person name="Januszkiewicz K."/>
            <person name="Wedrychowicz H."/>
        </authorList>
    </citation>
    <scope>NUCLEOTIDE SEQUENCE [LARGE SCALE GENOMIC DNA]</scope>
    <source>
        <strain evidence="2 3">DSM 21758</strain>
    </source>
</reference>
<dbReference type="Pfam" id="PF06114">
    <property type="entry name" value="Peptidase_M78"/>
    <property type="match status" value="1"/>
</dbReference>
<keyword evidence="3" id="KW-1185">Reference proteome</keyword>
<dbReference type="OrthoDB" id="581382at2"/>
<dbReference type="InterPro" id="IPR010359">
    <property type="entry name" value="IrrE_HExxH"/>
</dbReference>
<accession>A0A1M6QCB4</accession>
<evidence type="ECO:0000313" key="3">
    <source>
        <dbReference type="Proteomes" id="UP000184310"/>
    </source>
</evidence>
<dbReference type="RefSeq" id="WP_072990500.1">
    <property type="nucleotide sequence ID" value="NZ_FQZB01000014.1"/>
</dbReference>
<protein>
    <recommendedName>
        <fullName evidence="1">IrrE N-terminal-like domain-containing protein</fullName>
    </recommendedName>
</protein>
<organism evidence="2 3">
    <name type="scientific">Clostridium cavendishii DSM 21758</name>
    <dbReference type="NCBI Taxonomy" id="1121302"/>
    <lineage>
        <taxon>Bacteria</taxon>
        <taxon>Bacillati</taxon>
        <taxon>Bacillota</taxon>
        <taxon>Clostridia</taxon>
        <taxon>Eubacteriales</taxon>
        <taxon>Clostridiaceae</taxon>
        <taxon>Clostridium</taxon>
    </lineage>
</organism>
<proteinExistence type="predicted"/>
<dbReference type="Proteomes" id="UP000184310">
    <property type="component" value="Unassembled WGS sequence"/>
</dbReference>
<dbReference type="STRING" id="1121302.SAMN02745163_03358"/>
<dbReference type="Gene3D" id="1.10.10.2910">
    <property type="match status" value="1"/>
</dbReference>
<dbReference type="EMBL" id="FQZB01000014">
    <property type="protein sequence ID" value="SHK17821.1"/>
    <property type="molecule type" value="Genomic_DNA"/>
</dbReference>
<dbReference type="AlphaFoldDB" id="A0A1M6QCB4"/>
<feature type="domain" description="IrrE N-terminal-like" evidence="1">
    <location>
        <begin position="107"/>
        <end position="230"/>
    </location>
</feature>
<evidence type="ECO:0000259" key="1">
    <source>
        <dbReference type="Pfam" id="PF06114"/>
    </source>
</evidence>
<name>A0A1M6QCB4_9CLOT</name>
<sequence length="238" mass="28100">MKLSKDLVPIIRKKDMDSEATKFLMKYYPEALEKPIPVPVEDIAELQMNIEIDYVNIDKSLETLGMMIFSDGVVELYDKVIDKPIKRNYKKGTLLVERDILEADNMGRERFTIMHEMIHWDKHQLRFMALSYKDKTLAKVCRYQEEKVYIPKTPEEWMEWQADNLAAAVLMPIKMFKKRAEELKQEYEVGDIIDDYECRNYHPNIVRKMIIGELANTFRVSKQAADIRLNALEICILE</sequence>
<evidence type="ECO:0000313" key="2">
    <source>
        <dbReference type="EMBL" id="SHK17821.1"/>
    </source>
</evidence>